<comment type="similarity">
    <text evidence="2 7">Belongs to the FHIPEP (flagella/HR/invasion proteins export pore) family.</text>
</comment>
<dbReference type="InterPro" id="IPR042196">
    <property type="entry name" value="FHIPEP_4"/>
</dbReference>
<dbReference type="Gene3D" id="3.40.30.60">
    <property type="entry name" value="FHIPEP family, domain 1"/>
    <property type="match status" value="1"/>
</dbReference>
<comment type="subcellular location">
    <subcellularLocation>
        <location evidence="1 7">Cell membrane</location>
        <topology evidence="1 7">Multi-pass membrane protein</topology>
    </subcellularLocation>
</comment>
<feature type="transmembrane region" description="Helical" evidence="7">
    <location>
        <begin position="264"/>
        <end position="284"/>
    </location>
</feature>
<feature type="transmembrane region" description="Helical" evidence="7">
    <location>
        <begin position="92"/>
        <end position="119"/>
    </location>
</feature>
<keyword evidence="7" id="KW-0653">Protein transport</keyword>
<organism evidence="8 9">
    <name type="scientific">Sutcliffiella horikoshii</name>
    <dbReference type="NCBI Taxonomy" id="79883"/>
    <lineage>
        <taxon>Bacteria</taxon>
        <taxon>Bacillati</taxon>
        <taxon>Bacillota</taxon>
        <taxon>Bacilli</taxon>
        <taxon>Bacillales</taxon>
        <taxon>Bacillaceae</taxon>
        <taxon>Sutcliffiella</taxon>
    </lineage>
</organism>
<evidence type="ECO:0000313" key="8">
    <source>
        <dbReference type="EMBL" id="TYS61623.1"/>
    </source>
</evidence>
<evidence type="ECO:0000256" key="7">
    <source>
        <dbReference type="RuleBase" id="RU364093"/>
    </source>
</evidence>
<dbReference type="GO" id="GO:0005886">
    <property type="term" value="C:plasma membrane"/>
    <property type="evidence" value="ECO:0007669"/>
    <property type="project" value="UniProtKB-SubCell"/>
</dbReference>
<dbReference type="PANTHER" id="PTHR30161:SF1">
    <property type="entry name" value="FLAGELLAR BIOSYNTHESIS PROTEIN FLHA-RELATED"/>
    <property type="match status" value="1"/>
</dbReference>
<evidence type="ECO:0000256" key="4">
    <source>
        <dbReference type="ARBA" id="ARBA00022692"/>
    </source>
</evidence>
<dbReference type="Gene3D" id="1.10.8.540">
    <property type="entry name" value="FHIPEP family, domain 3"/>
    <property type="match status" value="1"/>
</dbReference>
<feature type="transmembrane region" description="Helical" evidence="7">
    <location>
        <begin position="7"/>
        <end position="24"/>
    </location>
</feature>
<evidence type="ECO:0000256" key="1">
    <source>
        <dbReference type="ARBA" id="ARBA00004651"/>
    </source>
</evidence>
<keyword evidence="8" id="KW-0969">Cilium</keyword>
<dbReference type="PANTHER" id="PTHR30161">
    <property type="entry name" value="FLAGELLAR EXPORT PROTEIN, MEMBRANE FLHA SUBUNIT-RELATED"/>
    <property type="match status" value="1"/>
</dbReference>
<name>A0AA95B7Y2_9BACI</name>
<evidence type="ECO:0000256" key="3">
    <source>
        <dbReference type="ARBA" id="ARBA00022475"/>
    </source>
</evidence>
<gene>
    <name evidence="7 8" type="primary">flhA</name>
    <name evidence="8" type="ORF">FZC74_04910</name>
</gene>
<dbReference type="InterPro" id="IPR006301">
    <property type="entry name" value="FlhA"/>
</dbReference>
<dbReference type="EMBL" id="VTEU01000001">
    <property type="protein sequence ID" value="TYS61623.1"/>
    <property type="molecule type" value="Genomic_DNA"/>
</dbReference>
<dbReference type="InterPro" id="IPR042193">
    <property type="entry name" value="FHIPEP_3"/>
</dbReference>
<accession>A0AA95B7Y2</accession>
<keyword evidence="7" id="KW-1005">Bacterial flagellum biogenesis</keyword>
<comment type="function">
    <text evidence="7">Required for formation of the rod structure of the flagellar apparatus. Together with FliI and FliH, may constitute the export apparatus of flagellin.</text>
</comment>
<evidence type="ECO:0000256" key="2">
    <source>
        <dbReference type="ARBA" id="ARBA00008835"/>
    </source>
</evidence>
<keyword evidence="6 7" id="KW-0472">Membrane</keyword>
<dbReference type="GO" id="GO:0009306">
    <property type="term" value="P:protein secretion"/>
    <property type="evidence" value="ECO:0007669"/>
    <property type="project" value="InterPro"/>
</dbReference>
<proteinExistence type="inferred from homology"/>
<keyword evidence="4 7" id="KW-0812">Transmembrane</keyword>
<dbReference type="RefSeq" id="WP_148965106.1">
    <property type="nucleotide sequence ID" value="NZ_VTEU01000001.1"/>
</dbReference>
<evidence type="ECO:0000256" key="6">
    <source>
        <dbReference type="ARBA" id="ARBA00023136"/>
    </source>
</evidence>
<dbReference type="Gene3D" id="3.40.50.12790">
    <property type="entry name" value="FHIPEP family, domain 4"/>
    <property type="match status" value="1"/>
</dbReference>
<keyword evidence="3 7" id="KW-1003">Cell membrane</keyword>
<sequence length="679" mass="74289">MSVRDLSVLLSVILIIAMLIIPFYPWMLSIFIIINISLALIVLLTTMNIQEPLQFAIFPSLLLLLTLFRLGLNVSTTRSILSEGDAGTVVETFGTFVVGGNVIVGLVVFIILVVIQFVVITKGAERVSEVAARFTLDAMPGKQMSIDADLNAGMISEQVAKERREKIAKEADFYGAMDGASKFVKGDAIAGIIIVFINVIFGIVIGMAQMGLSFAESAQKFTLLTVGDGIVSQIPALLIATATGIVVTRAASEGNLGGDITKQLFAYPQMLYVAGTTILLLGIATPIGPLLTAPIASLIIVGGYMISQKQKADIVVEEETEEEVVTDELRSPDSVVNLLSVDPVEFEFGYGLIPLADSKQGGDLLDRIVMIRRQLALELGLVIPVVRIRDNILLQPNEYRLKIKGNEVAKGELLLDHYLAMSPGMDEDSIEGIDTIEPSFGLPAKWISEDMKDEAEMYGYTVVDPPSVVSTHITEKMKQHAYELLGRQETKQLVDHLKESTPILVEEVTPSPLSIGDVQKVLAKLLKENVSIRNLPIIFETLADYGKMSADTDLLTEYVRQALSKQITNQYAVGNETFKVVTLAGRVEKLIADHIQQTEHGNFLSLDPNVSMEIVQKVGEQMEQFSVYEQSPILLCSPAVRMYVKQMLDRYLPQVPVLSYNELEASIEVQSIGVVNVEG</sequence>
<dbReference type="AlphaFoldDB" id="A0AA95B7Y2"/>
<feature type="transmembrane region" description="Helical" evidence="7">
    <location>
        <begin position="30"/>
        <end position="46"/>
    </location>
</feature>
<evidence type="ECO:0000313" key="9">
    <source>
        <dbReference type="Proteomes" id="UP000323393"/>
    </source>
</evidence>
<dbReference type="InterPro" id="IPR025505">
    <property type="entry name" value="FHIPEP_CS"/>
</dbReference>
<keyword evidence="8" id="KW-0282">Flagellum</keyword>
<dbReference type="NCBIfam" id="TIGR01398">
    <property type="entry name" value="FlhA"/>
    <property type="match status" value="1"/>
</dbReference>
<evidence type="ECO:0000256" key="5">
    <source>
        <dbReference type="ARBA" id="ARBA00022989"/>
    </source>
</evidence>
<keyword evidence="7" id="KW-0813">Transport</keyword>
<dbReference type="PIRSF" id="PIRSF005419">
    <property type="entry name" value="FlhA"/>
    <property type="match status" value="1"/>
</dbReference>
<dbReference type="InterPro" id="IPR042194">
    <property type="entry name" value="FHIPEP_1"/>
</dbReference>
<keyword evidence="5 7" id="KW-1133">Transmembrane helix</keyword>
<dbReference type="Proteomes" id="UP000323393">
    <property type="component" value="Unassembled WGS sequence"/>
</dbReference>
<keyword evidence="8" id="KW-0966">Cell projection</keyword>
<dbReference type="InterPro" id="IPR001712">
    <property type="entry name" value="T3SS_FHIPEP"/>
</dbReference>
<comment type="caution">
    <text evidence="8">The sequence shown here is derived from an EMBL/GenBank/DDBJ whole genome shotgun (WGS) entry which is preliminary data.</text>
</comment>
<feature type="transmembrane region" description="Helical" evidence="7">
    <location>
        <begin position="230"/>
        <end position="252"/>
    </location>
</feature>
<feature type="transmembrane region" description="Helical" evidence="7">
    <location>
        <begin position="188"/>
        <end position="210"/>
    </location>
</feature>
<dbReference type="GO" id="GO:0044780">
    <property type="term" value="P:bacterial-type flagellum assembly"/>
    <property type="evidence" value="ECO:0007669"/>
    <property type="project" value="InterPro"/>
</dbReference>
<dbReference type="PRINTS" id="PR00949">
    <property type="entry name" value="TYPE3IMAPROT"/>
</dbReference>
<protein>
    <recommendedName>
        <fullName evidence="7">Flagellar biosynthesis protein FlhA</fullName>
    </recommendedName>
</protein>
<feature type="transmembrane region" description="Helical" evidence="7">
    <location>
        <begin position="53"/>
        <end position="72"/>
    </location>
</feature>
<dbReference type="PROSITE" id="PS00994">
    <property type="entry name" value="FHIPEP"/>
    <property type="match status" value="1"/>
</dbReference>
<dbReference type="Pfam" id="PF00771">
    <property type="entry name" value="FHIPEP"/>
    <property type="match status" value="1"/>
</dbReference>
<reference evidence="8 9" key="1">
    <citation type="submission" date="2019-08" db="EMBL/GenBank/DDBJ databases">
        <title>Bacillus genomes from the desert of Cuatro Cienegas, Coahuila.</title>
        <authorList>
            <person name="Olmedo-Alvarez G."/>
        </authorList>
    </citation>
    <scope>NUCLEOTIDE SEQUENCE [LARGE SCALE GENOMIC DNA]</scope>
    <source>
        <strain evidence="8 9">CH88_3T</strain>
    </source>
</reference>
<keyword evidence="7" id="KW-1006">Bacterial flagellum protein export</keyword>